<dbReference type="GO" id="GO:0043565">
    <property type="term" value="F:sequence-specific DNA binding"/>
    <property type="evidence" value="ECO:0007669"/>
    <property type="project" value="InterPro"/>
</dbReference>
<dbReference type="SMART" id="SM00382">
    <property type="entry name" value="AAA"/>
    <property type="match status" value="1"/>
</dbReference>
<dbReference type="GO" id="GO:0006355">
    <property type="term" value="P:regulation of DNA-templated transcription"/>
    <property type="evidence" value="ECO:0007669"/>
    <property type="project" value="InterPro"/>
</dbReference>
<keyword evidence="6" id="KW-0238">DNA-binding</keyword>
<dbReference type="PROSITE" id="PS00676">
    <property type="entry name" value="SIGMA54_INTERACT_2"/>
    <property type="match status" value="1"/>
</dbReference>
<evidence type="ECO:0000256" key="1">
    <source>
        <dbReference type="ARBA" id="ARBA00022741"/>
    </source>
</evidence>
<dbReference type="Pfam" id="PF00158">
    <property type="entry name" value="Sigma54_activat"/>
    <property type="match status" value="1"/>
</dbReference>
<dbReference type="Gene3D" id="3.40.50.300">
    <property type="entry name" value="P-loop containing nucleotide triphosphate hydrolases"/>
    <property type="match status" value="1"/>
</dbReference>
<proteinExistence type="predicted"/>
<dbReference type="PANTHER" id="PTHR32071">
    <property type="entry name" value="TRANSCRIPTIONAL REGULATORY PROTEIN"/>
    <property type="match status" value="1"/>
</dbReference>
<keyword evidence="3" id="KW-0805">Transcription regulation</keyword>
<dbReference type="EMBL" id="FQZD01000009">
    <property type="protein sequence ID" value="SHI93993.1"/>
    <property type="molecule type" value="Genomic_DNA"/>
</dbReference>
<dbReference type="OrthoDB" id="9803970at2"/>
<dbReference type="InterPro" id="IPR002078">
    <property type="entry name" value="Sigma_54_int"/>
</dbReference>
<dbReference type="Gene3D" id="3.30.450.40">
    <property type="match status" value="1"/>
</dbReference>
<keyword evidence="7" id="KW-1185">Reference proteome</keyword>
<dbReference type="InterPro" id="IPR025943">
    <property type="entry name" value="Sigma_54_int_dom_ATP-bd_2"/>
</dbReference>
<keyword evidence="1" id="KW-0547">Nucleotide-binding</keyword>
<reference evidence="6 7" key="1">
    <citation type="submission" date="2016-11" db="EMBL/GenBank/DDBJ databases">
        <authorList>
            <person name="Varghese N."/>
            <person name="Submissions S."/>
        </authorList>
    </citation>
    <scope>NUCLEOTIDE SEQUENCE [LARGE SCALE GENOMIC DNA]</scope>
    <source>
        <strain evidence="6 7">DSM 15287</strain>
    </source>
</reference>
<dbReference type="RefSeq" id="WP_149734212.1">
    <property type="nucleotide sequence ID" value="NZ_FQZD01000009.1"/>
</dbReference>
<dbReference type="Pfam" id="PF02954">
    <property type="entry name" value="HTH_8"/>
    <property type="match status" value="1"/>
</dbReference>
<dbReference type="SUPFAM" id="SSF46689">
    <property type="entry name" value="Homeodomain-like"/>
    <property type="match status" value="1"/>
</dbReference>
<keyword evidence="2" id="KW-0067">ATP-binding</keyword>
<dbReference type="CDD" id="cd00009">
    <property type="entry name" value="AAA"/>
    <property type="match status" value="1"/>
</dbReference>
<dbReference type="Gene3D" id="1.10.10.60">
    <property type="entry name" value="Homeodomain-like"/>
    <property type="match status" value="1"/>
</dbReference>
<dbReference type="Proteomes" id="UP000322917">
    <property type="component" value="Unassembled WGS sequence"/>
</dbReference>
<gene>
    <name evidence="6" type="ORF">SAMN02745170_01402</name>
</gene>
<accession>A0A1M6F8J6</accession>
<dbReference type="Pfam" id="PF25601">
    <property type="entry name" value="AAA_lid_14"/>
    <property type="match status" value="1"/>
</dbReference>
<dbReference type="SUPFAM" id="SSF52540">
    <property type="entry name" value="P-loop containing nucleoside triphosphate hydrolases"/>
    <property type="match status" value="1"/>
</dbReference>
<dbReference type="AlphaFoldDB" id="A0A1M6F8J6"/>
<protein>
    <submittedName>
        <fullName evidence="6">Transcriptional regulator containing PAS, AAA-type ATPase, and DNA-binding Fis domains</fullName>
    </submittedName>
</protein>
<evidence type="ECO:0000256" key="2">
    <source>
        <dbReference type="ARBA" id="ARBA00022840"/>
    </source>
</evidence>
<dbReference type="PROSITE" id="PS50045">
    <property type="entry name" value="SIGMA54_INTERACT_4"/>
    <property type="match status" value="1"/>
</dbReference>
<feature type="domain" description="Sigma-54 factor interaction" evidence="5">
    <location>
        <begin position="339"/>
        <end position="564"/>
    </location>
</feature>
<dbReference type="InterPro" id="IPR029016">
    <property type="entry name" value="GAF-like_dom_sf"/>
</dbReference>
<dbReference type="PANTHER" id="PTHR32071:SF57">
    <property type="entry name" value="C4-DICARBOXYLATE TRANSPORT TRANSCRIPTIONAL REGULATORY PROTEIN DCTD"/>
    <property type="match status" value="1"/>
</dbReference>
<evidence type="ECO:0000313" key="7">
    <source>
        <dbReference type="Proteomes" id="UP000322917"/>
    </source>
</evidence>
<keyword evidence="4" id="KW-0804">Transcription</keyword>
<dbReference type="InterPro" id="IPR002197">
    <property type="entry name" value="HTH_Fis"/>
</dbReference>
<dbReference type="PRINTS" id="PR01590">
    <property type="entry name" value="HTHFIS"/>
</dbReference>
<dbReference type="InterPro" id="IPR009057">
    <property type="entry name" value="Homeodomain-like_sf"/>
</dbReference>
<dbReference type="InterPro" id="IPR058031">
    <property type="entry name" value="AAA_lid_NorR"/>
</dbReference>
<evidence type="ECO:0000259" key="5">
    <source>
        <dbReference type="PROSITE" id="PS50045"/>
    </source>
</evidence>
<dbReference type="InterPro" id="IPR027417">
    <property type="entry name" value="P-loop_NTPase"/>
</dbReference>
<evidence type="ECO:0000256" key="3">
    <source>
        <dbReference type="ARBA" id="ARBA00023015"/>
    </source>
</evidence>
<evidence type="ECO:0000256" key="4">
    <source>
        <dbReference type="ARBA" id="ARBA00023163"/>
    </source>
</evidence>
<dbReference type="Gene3D" id="1.10.8.60">
    <property type="match status" value="1"/>
</dbReference>
<dbReference type="GO" id="GO:0005524">
    <property type="term" value="F:ATP binding"/>
    <property type="evidence" value="ECO:0007669"/>
    <property type="project" value="UniProtKB-KW"/>
</dbReference>
<organism evidence="6 7">
    <name type="scientific">Propionispora hippei DSM 15287</name>
    <dbReference type="NCBI Taxonomy" id="1123003"/>
    <lineage>
        <taxon>Bacteria</taxon>
        <taxon>Bacillati</taxon>
        <taxon>Bacillota</taxon>
        <taxon>Negativicutes</taxon>
        <taxon>Selenomonadales</taxon>
        <taxon>Sporomusaceae</taxon>
        <taxon>Propionispora</taxon>
    </lineage>
</organism>
<dbReference type="InterPro" id="IPR003593">
    <property type="entry name" value="AAA+_ATPase"/>
</dbReference>
<sequence>MIRERRSKGKLESYYHQFVHEGKMDPNVHPWVAESWQRSAANHIAYENMPSLTRLSKAELAERQQSHQTAIEYLQGLYQDVQEHFTRYNLSLLLLDHECYVLKSYAMPFFQKTPGEVAGARLTEEDIGTSSISIAYEHQVPFLLFGPEMWIEECQTGDAFSAPIILGGQTRYLLTLISAEREALPYSSVAALMLSMKYAMEKHLDMQAKLAACQAILDAVPLAVYHIEPGGEVTYANKLGEERLEAAGAPHKRPSLNEVVLNYRHTPLYRGFLGIPSYNKEVTWITPTKTYEDITTVVPLYGLDKEVDSVLAVSLPIEDLRNMVAHAVGYTARYSLASMVGEDEGFVSLKDKAARIARSGQAVLLQGEPGSGKQRLAHGIHQASPRAGGPLITLKCGDMPPEMLEDELFGVNISAEESRTGKLELANGGTLFLDEVEKLPLHTAARLAESLEHRRLTRIGEEVLRPIDVRIIAACDSDLKRLSEKGIFSESLYKLVSKSIIRMMPLRARKDDIPVLARHIVAEIAGQHRMTSKELAPEAAEFLMSYDWPGNVKQLQGVVEQAFFNTPGETIMPANINLPGNKSLAAATWKEDREVFIEAWKSAGGNISRLANMLNVSRVTLYRYLKKYGLEKE</sequence>
<name>A0A1M6F8J6_9FIRM</name>
<evidence type="ECO:0000313" key="6">
    <source>
        <dbReference type="EMBL" id="SHI93993.1"/>
    </source>
</evidence>